<organism evidence="1 2">
    <name type="scientific">Naganishia cerealis</name>
    <dbReference type="NCBI Taxonomy" id="610337"/>
    <lineage>
        <taxon>Eukaryota</taxon>
        <taxon>Fungi</taxon>
        <taxon>Dikarya</taxon>
        <taxon>Basidiomycota</taxon>
        <taxon>Agaricomycotina</taxon>
        <taxon>Tremellomycetes</taxon>
        <taxon>Filobasidiales</taxon>
        <taxon>Filobasidiaceae</taxon>
        <taxon>Naganishia</taxon>
    </lineage>
</organism>
<accession>A0ACC2WI36</accession>
<evidence type="ECO:0000313" key="1">
    <source>
        <dbReference type="EMBL" id="KAJ9110854.1"/>
    </source>
</evidence>
<keyword evidence="2" id="KW-1185">Reference proteome</keyword>
<sequence length="103" mass="11712">MNLAVNCALVFNQYVNPIALGAIGWKYYLVYVVILFGEIIFCYFFIIETKGHSLEEIAVLFDGKTDELKQRTEQLELGEKEAVMSPGFEEDKKLGYAGVQHLE</sequence>
<evidence type="ECO:0000313" key="2">
    <source>
        <dbReference type="Proteomes" id="UP001241377"/>
    </source>
</evidence>
<comment type="caution">
    <text evidence="1">The sequence shown here is derived from an EMBL/GenBank/DDBJ whole genome shotgun (WGS) entry which is preliminary data.</text>
</comment>
<dbReference type="EMBL" id="JASBWR010000010">
    <property type="protein sequence ID" value="KAJ9110854.1"/>
    <property type="molecule type" value="Genomic_DNA"/>
</dbReference>
<gene>
    <name evidence="1" type="ORF">QFC19_001363</name>
</gene>
<reference evidence="1" key="1">
    <citation type="submission" date="2023-04" db="EMBL/GenBank/DDBJ databases">
        <title>Draft Genome sequencing of Naganishia species isolated from polar environments using Oxford Nanopore Technology.</title>
        <authorList>
            <person name="Leo P."/>
            <person name="Venkateswaran K."/>
        </authorList>
    </citation>
    <scope>NUCLEOTIDE SEQUENCE</scope>
    <source>
        <strain evidence="1">MNA-CCFEE 5261</strain>
    </source>
</reference>
<proteinExistence type="predicted"/>
<name>A0ACC2WI36_9TREE</name>
<dbReference type="Proteomes" id="UP001241377">
    <property type="component" value="Unassembled WGS sequence"/>
</dbReference>
<protein>
    <submittedName>
        <fullName evidence="1">Uncharacterized protein</fullName>
    </submittedName>
</protein>